<feature type="region of interest" description="Disordered" evidence="1">
    <location>
        <begin position="638"/>
        <end position="660"/>
    </location>
</feature>
<feature type="region of interest" description="Disordered" evidence="1">
    <location>
        <begin position="744"/>
        <end position="767"/>
    </location>
</feature>
<dbReference type="InterPro" id="IPR000595">
    <property type="entry name" value="cNMP-bd_dom"/>
</dbReference>
<organism evidence="3">
    <name type="scientific">Strombidium rassoulzadegani</name>
    <dbReference type="NCBI Taxonomy" id="1082188"/>
    <lineage>
        <taxon>Eukaryota</taxon>
        <taxon>Sar</taxon>
        <taxon>Alveolata</taxon>
        <taxon>Ciliophora</taxon>
        <taxon>Intramacronucleata</taxon>
        <taxon>Spirotrichea</taxon>
        <taxon>Oligotrichia</taxon>
        <taxon>Strombidiidae</taxon>
        <taxon>Strombidium</taxon>
    </lineage>
</organism>
<dbReference type="AlphaFoldDB" id="A0A7S3CTS7"/>
<reference evidence="3" key="1">
    <citation type="submission" date="2021-01" db="EMBL/GenBank/DDBJ databases">
        <authorList>
            <person name="Corre E."/>
            <person name="Pelletier E."/>
            <person name="Niang G."/>
            <person name="Scheremetjew M."/>
            <person name="Finn R."/>
            <person name="Kale V."/>
            <person name="Holt S."/>
            <person name="Cochrane G."/>
            <person name="Meng A."/>
            <person name="Brown T."/>
            <person name="Cohen L."/>
        </authorList>
    </citation>
    <scope>NUCLEOTIDE SEQUENCE</scope>
    <source>
        <strain evidence="3">Ras09</strain>
    </source>
</reference>
<feature type="compositionally biased region" description="Acidic residues" evidence="1">
    <location>
        <begin position="744"/>
        <end position="757"/>
    </location>
</feature>
<accession>A0A7S3CTS7</accession>
<dbReference type="CDD" id="cd00038">
    <property type="entry name" value="CAP_ED"/>
    <property type="match status" value="1"/>
</dbReference>
<dbReference type="PROSITE" id="PS50042">
    <property type="entry name" value="CNMP_BINDING_3"/>
    <property type="match status" value="1"/>
</dbReference>
<dbReference type="InterPro" id="IPR018490">
    <property type="entry name" value="cNMP-bd_dom_sf"/>
</dbReference>
<dbReference type="InterPro" id="IPR014710">
    <property type="entry name" value="RmlC-like_jellyroll"/>
</dbReference>
<name>A0A7S3CTS7_9SPIT</name>
<proteinExistence type="predicted"/>
<dbReference type="EMBL" id="HBIA01014428">
    <property type="protein sequence ID" value="CAE0235437.1"/>
    <property type="molecule type" value="Transcribed_RNA"/>
</dbReference>
<evidence type="ECO:0000259" key="2">
    <source>
        <dbReference type="PROSITE" id="PS50042"/>
    </source>
</evidence>
<feature type="domain" description="Cyclic nucleotide-binding" evidence="2">
    <location>
        <begin position="279"/>
        <end position="326"/>
    </location>
</feature>
<dbReference type="Gene3D" id="2.60.120.10">
    <property type="entry name" value="Jelly Rolls"/>
    <property type="match status" value="1"/>
</dbReference>
<gene>
    <name evidence="3" type="ORF">SRAS04492_LOCUS7244</name>
</gene>
<feature type="compositionally biased region" description="Polar residues" evidence="1">
    <location>
        <begin position="640"/>
        <end position="651"/>
    </location>
</feature>
<dbReference type="SUPFAM" id="SSF51206">
    <property type="entry name" value="cAMP-binding domain-like"/>
    <property type="match status" value="1"/>
</dbReference>
<sequence length="767" mass="87995">MQAEETFKGRKKNARDKYIAPMYRAYGNNGSNASDLSGVSDANETKKAKMKPGKVNIDELITEMRHKYLTILKSCYWEFFEEGQCASESVIVLMESADRALDHEHTPIQDWNFIESYIISDSYIKVLSAMSQLPLVGKFFRQMLFDHFSLSYDIIVNFIEGHEMAQKNIMMVIESKEFVSKIIDESSKMLRKSEEYMFSHIEDMFPEICKAIQHRRASYYLLVHEYHHIEKMVKHGQIEEKEANELKGQIDEKIYYLQMHPPEIQLIDQNSRIVHYSELSEIFSRDELQQAIKSAKFEERIFNKGERILQQGELANKILYVARGTVVEKDGELEDQVPQIKHKRGMIVCLQNLVPNSEKEEQISDVYCYGSSIASVFALELDHLKHLLLEDDEKMLKLWKVISHRLIVINHEKLPQFSHLRREKIQQVCKMCDFRIYKPGDVVDLATGGVILRGGVAPLNEDVNEMEKKLNTVDRNAPVNVSHSVSYQASQKVIQKRNTLREMGEMAKKMGLAQNHRVHIGESSVKFVNPDPRYKSFVAKSEDYVIIMHFSEILSQVIGGSNFSEDNIDSAFRDFQYENFRRKNTLKTLNFPSQIQNVKSNMTFKEQSSKTNRIEMSIFNQEKKLPVNVERALKKMPTLGGSQSMHPIRQNTRGRKGSNPEIKADASELMAISKVAETQKSSARDSLIKAVNSGDNAHINNILEGIQVIEEEEVHDAEYTGRKENKAAGTGGIVTQPNVKVITDEDDNTSEMPEVENEGINKVKFSN</sequence>
<evidence type="ECO:0000256" key="1">
    <source>
        <dbReference type="SAM" id="MobiDB-lite"/>
    </source>
</evidence>
<protein>
    <recommendedName>
        <fullName evidence="2">Cyclic nucleotide-binding domain-containing protein</fullName>
    </recommendedName>
</protein>
<evidence type="ECO:0000313" key="3">
    <source>
        <dbReference type="EMBL" id="CAE0235437.1"/>
    </source>
</evidence>